<name>A0A6A6GD50_9PEZI</name>
<accession>A0A6A6GD50</accession>
<evidence type="ECO:0000313" key="1">
    <source>
        <dbReference type="EMBL" id="KAF2223631.1"/>
    </source>
</evidence>
<evidence type="ECO:0000313" key="2">
    <source>
        <dbReference type="Proteomes" id="UP000799538"/>
    </source>
</evidence>
<proteinExistence type="predicted"/>
<reference evidence="2" key="1">
    <citation type="journal article" date="2020" name="Stud. Mycol.">
        <title>101 Dothideomycetes genomes: A test case for predicting lifestyles and emergence of pathogens.</title>
        <authorList>
            <person name="Haridas S."/>
            <person name="Albert R."/>
            <person name="Binder M."/>
            <person name="Bloem J."/>
            <person name="LaButti K."/>
            <person name="Salamov A."/>
            <person name="Andreopoulos B."/>
            <person name="Baker S."/>
            <person name="Barry K."/>
            <person name="Bills G."/>
            <person name="Bluhm B."/>
            <person name="Cannon C."/>
            <person name="Castanera R."/>
            <person name="Culley D."/>
            <person name="Daum C."/>
            <person name="Ezra D."/>
            <person name="Gonzalez J."/>
            <person name="Henrissat B."/>
            <person name="Kuo A."/>
            <person name="Liang C."/>
            <person name="Lipzen A."/>
            <person name="Lutzoni F."/>
            <person name="Magnuson J."/>
            <person name="Mondo S."/>
            <person name="Nolan M."/>
            <person name="Ohm R."/>
            <person name="Pangilinan J."/>
            <person name="Park H.-J."/>
            <person name="Ramirez L."/>
            <person name="Alfaro M."/>
            <person name="Sun H."/>
            <person name="Tritt A."/>
            <person name="Yoshinaga Y."/>
            <person name="Zwiers L.-H."/>
            <person name="Turgeon B."/>
            <person name="Goodwin S."/>
            <person name="Spatafora J."/>
            <person name="Crous P."/>
            <person name="Grigoriev I."/>
        </authorList>
    </citation>
    <scope>NUCLEOTIDE SEQUENCE [LARGE SCALE GENOMIC DNA]</scope>
    <source>
        <strain evidence="2">CECT 20119</strain>
    </source>
</reference>
<dbReference type="OrthoDB" id="3930430at2759"/>
<organism evidence="1 2">
    <name type="scientific">Elsinoe ampelina</name>
    <dbReference type="NCBI Taxonomy" id="302913"/>
    <lineage>
        <taxon>Eukaryota</taxon>
        <taxon>Fungi</taxon>
        <taxon>Dikarya</taxon>
        <taxon>Ascomycota</taxon>
        <taxon>Pezizomycotina</taxon>
        <taxon>Dothideomycetes</taxon>
        <taxon>Dothideomycetidae</taxon>
        <taxon>Myriangiales</taxon>
        <taxon>Elsinoaceae</taxon>
        <taxon>Elsinoe</taxon>
    </lineage>
</organism>
<dbReference type="AlphaFoldDB" id="A0A6A6GD50"/>
<dbReference type="Proteomes" id="UP000799538">
    <property type="component" value="Unassembled WGS sequence"/>
</dbReference>
<dbReference type="EMBL" id="ML992506">
    <property type="protein sequence ID" value="KAF2223631.1"/>
    <property type="molecule type" value="Genomic_DNA"/>
</dbReference>
<protein>
    <submittedName>
        <fullName evidence="1">Uncharacterized protein</fullName>
    </submittedName>
</protein>
<sequence length="266" mass="30954">MSILSQKRSIGSFDRDLAPLITFPSRKLVQQAIQNKHYRQGYTSTDETIYHVRFKMHDDYLDNRDRIEHNLSRCPFFQLPRELRDRIWNQYFEDNYDFQNGIIPILYVCRLIREECFLLFVNRYQPKVMAPTMYVRWKTYQDPAAGIKAPTMFLLDKHEEIIGFQMSFYRAAIANSPRFAVQLDFFCVDDGRAVQSGIGNLDSGLRLGRPGILELARCILNGALSVRPGHLSMESVQAIYDYAAKAALCAPLTTFGYVRHDFDYTF</sequence>
<gene>
    <name evidence="1" type="ORF">BDZ85DRAFT_112095</name>
</gene>
<keyword evidence="2" id="KW-1185">Reference proteome</keyword>